<dbReference type="SMART" id="SM00028">
    <property type="entry name" value="TPR"/>
    <property type="match status" value="2"/>
</dbReference>
<evidence type="ECO:0000256" key="1">
    <source>
        <dbReference type="ARBA" id="ARBA00004496"/>
    </source>
</evidence>
<gene>
    <name evidence="9" type="ORF">E5355_03115</name>
</gene>
<keyword evidence="8" id="KW-0812">Transmembrane</keyword>
<dbReference type="InterPro" id="IPR051476">
    <property type="entry name" value="Bac_ResReg_Asp_Phosphatase"/>
</dbReference>
<comment type="subcellular location">
    <subcellularLocation>
        <location evidence="1">Cytoplasm</location>
    </subcellularLocation>
</comment>
<keyword evidence="4 6" id="KW-0802">TPR repeat</keyword>
<evidence type="ECO:0000256" key="3">
    <source>
        <dbReference type="ARBA" id="ARBA00022737"/>
    </source>
</evidence>
<evidence type="ECO:0000256" key="8">
    <source>
        <dbReference type="SAM" id="Phobius"/>
    </source>
</evidence>
<name>A0A4S2B463_9BACE</name>
<dbReference type="InterPro" id="IPR024339">
    <property type="entry name" value="DUF3836"/>
</dbReference>
<organism evidence="9 10">
    <name type="scientific">Bacteroides muris</name>
    <name type="common">ex Afrizal et al. 2022</name>
    <dbReference type="NCBI Taxonomy" id="2516960"/>
    <lineage>
        <taxon>Bacteria</taxon>
        <taxon>Pseudomonadati</taxon>
        <taxon>Bacteroidota</taxon>
        <taxon>Bacteroidia</taxon>
        <taxon>Bacteroidales</taxon>
        <taxon>Bacteroidaceae</taxon>
        <taxon>Bacteroides</taxon>
    </lineage>
</organism>
<dbReference type="GO" id="GO:0005737">
    <property type="term" value="C:cytoplasm"/>
    <property type="evidence" value="ECO:0007669"/>
    <property type="project" value="UniProtKB-SubCell"/>
</dbReference>
<dbReference type="InterPro" id="IPR019734">
    <property type="entry name" value="TPR_rpt"/>
</dbReference>
<dbReference type="PROSITE" id="PS50293">
    <property type="entry name" value="TPR_REGION"/>
    <property type="match status" value="1"/>
</dbReference>
<dbReference type="AlphaFoldDB" id="A0A4S2B463"/>
<evidence type="ECO:0000256" key="5">
    <source>
        <dbReference type="ARBA" id="ARBA00038253"/>
    </source>
</evidence>
<keyword evidence="2" id="KW-0963">Cytoplasm</keyword>
<feature type="repeat" description="TPR" evidence="6">
    <location>
        <begin position="187"/>
        <end position="220"/>
    </location>
</feature>
<dbReference type="Pfam" id="PF13424">
    <property type="entry name" value="TPR_12"/>
    <property type="match status" value="1"/>
</dbReference>
<dbReference type="EMBL" id="SRYZ01000004">
    <property type="protein sequence ID" value="TGY08888.1"/>
    <property type="molecule type" value="Genomic_DNA"/>
</dbReference>
<protein>
    <submittedName>
        <fullName evidence="9">DUF3836 domain-containing protein</fullName>
    </submittedName>
</protein>
<keyword evidence="3" id="KW-0677">Repeat</keyword>
<keyword evidence="8" id="KW-0472">Membrane</keyword>
<evidence type="ECO:0000256" key="6">
    <source>
        <dbReference type="PROSITE-ProRule" id="PRU00339"/>
    </source>
</evidence>
<comment type="caution">
    <text evidence="9">The sequence shown here is derived from an EMBL/GenBank/DDBJ whole genome shotgun (WGS) entry which is preliminary data.</text>
</comment>
<dbReference type="InterPro" id="IPR011990">
    <property type="entry name" value="TPR-like_helical_dom_sf"/>
</dbReference>
<dbReference type="Pfam" id="PF12930">
    <property type="entry name" value="DUF3836"/>
    <property type="match status" value="1"/>
</dbReference>
<dbReference type="PANTHER" id="PTHR46630">
    <property type="entry name" value="TETRATRICOPEPTIDE REPEAT PROTEIN 29"/>
    <property type="match status" value="1"/>
</dbReference>
<dbReference type="Gene3D" id="2.40.128.720">
    <property type="match status" value="1"/>
</dbReference>
<dbReference type="Proteomes" id="UP000310532">
    <property type="component" value="Unassembled WGS sequence"/>
</dbReference>
<evidence type="ECO:0000313" key="9">
    <source>
        <dbReference type="EMBL" id="TGY08888.1"/>
    </source>
</evidence>
<sequence>MKNELVVAKTIFKQDGAQLYRHIRYEYSYDDRQRLTCKEASKWDGAKGAWMPEKIHKIHKNESTPPCRAFIFVLSLPHTSKTTPMKATMLTLILFFTSLYFCSCSEHRYPRVLLTADSLAQTSPDSALSLLKQLKDSIGREPEETRMYYHLLRIKAQDKAYIAHTSDSLVRQVVRYYRKHKDPKLLPEALYYAGRVYRDLGDAPQALEYFQRAIEAAKGSTNHKLLSLMYSQTGMLFLYQDIYDKAPEMFRKAYHYSTLAQDSIGIVYRLRDIGRSFTTLQQADSAIYYYRKADEQAERIGNLHLRSIVNSELSGYYTDLERYEEAYKAMQVAIVQSKATNLYALYSTIASYYKGNNQLDSATYYYNKMLSANDYIYKKEAYRGLYNIARAKNKNEETFTYLDQYLAYTDSVQSMKQAEIIRKANALYNYQLNQKEAKSFKIQTFKEKRQKVLFGIAFIFSIILFIAYREYHKRKEQNIKTQRQKLDRIQKEQYKQSLAQIEKNRKEIENLEVSLQEATASQDELRHALLCAQKELIEKSNEQIEARQKVQTQAEITLKQSAIYKKFHNLLPQEETNKINNSDWEELNHTIDETYNQFSQRLLEFYPISDIELKVCLLIKIGIPPRQIAALTIRSKQAVTSIRKRLYKKLFDEDGSPEQLDCFIQQF</sequence>
<keyword evidence="8" id="KW-1133">Transmembrane helix</keyword>
<keyword evidence="10" id="KW-1185">Reference proteome</keyword>
<evidence type="ECO:0000256" key="4">
    <source>
        <dbReference type="ARBA" id="ARBA00022803"/>
    </source>
</evidence>
<evidence type="ECO:0000256" key="7">
    <source>
        <dbReference type="SAM" id="Coils"/>
    </source>
</evidence>
<dbReference type="SUPFAM" id="SSF48452">
    <property type="entry name" value="TPR-like"/>
    <property type="match status" value="1"/>
</dbReference>
<keyword evidence="7" id="KW-0175">Coiled coil</keyword>
<feature type="transmembrane region" description="Helical" evidence="8">
    <location>
        <begin position="452"/>
        <end position="468"/>
    </location>
</feature>
<dbReference type="PANTHER" id="PTHR46630:SF1">
    <property type="entry name" value="TETRATRICOPEPTIDE REPEAT PROTEIN 29"/>
    <property type="match status" value="1"/>
</dbReference>
<proteinExistence type="inferred from homology"/>
<evidence type="ECO:0000256" key="2">
    <source>
        <dbReference type="ARBA" id="ARBA00022490"/>
    </source>
</evidence>
<dbReference type="Gene3D" id="1.25.40.10">
    <property type="entry name" value="Tetratricopeptide repeat domain"/>
    <property type="match status" value="1"/>
</dbReference>
<comment type="similarity">
    <text evidence="5">Belongs to the Rap family.</text>
</comment>
<feature type="coiled-coil region" evidence="7">
    <location>
        <begin position="472"/>
        <end position="528"/>
    </location>
</feature>
<dbReference type="PROSITE" id="PS50005">
    <property type="entry name" value="TPR"/>
    <property type="match status" value="1"/>
</dbReference>
<reference evidence="9 10" key="1">
    <citation type="submission" date="2019-04" db="EMBL/GenBank/DDBJ databases">
        <title>Microbes associate with the intestines of laboratory mice.</title>
        <authorList>
            <person name="Navarre W."/>
            <person name="Wong E."/>
            <person name="Huang K."/>
            <person name="Tropini C."/>
            <person name="Ng K."/>
            <person name="Yu B."/>
        </authorList>
    </citation>
    <scope>NUCLEOTIDE SEQUENCE [LARGE SCALE GENOMIC DNA]</scope>
    <source>
        <strain evidence="9 10">NM69_E16B</strain>
    </source>
</reference>
<accession>A0A4S2B463</accession>
<evidence type="ECO:0000313" key="10">
    <source>
        <dbReference type="Proteomes" id="UP000310532"/>
    </source>
</evidence>